<evidence type="ECO:0000313" key="3">
    <source>
        <dbReference type="Proteomes" id="UP000093044"/>
    </source>
</evidence>
<comment type="similarity">
    <text evidence="1">Belongs to the FldB/FldC dehydratase alpha/beta subunit family.</text>
</comment>
<dbReference type="Gene3D" id="3.40.50.11900">
    <property type="match status" value="1"/>
</dbReference>
<dbReference type="OrthoDB" id="9810278at2"/>
<evidence type="ECO:0000313" key="2">
    <source>
        <dbReference type="EMBL" id="ANZ44953.1"/>
    </source>
</evidence>
<evidence type="ECO:0000256" key="1">
    <source>
        <dbReference type="ARBA" id="ARBA00005806"/>
    </source>
</evidence>
<dbReference type="STRING" id="1197717.BED41_07625"/>
<dbReference type="Proteomes" id="UP000093044">
    <property type="component" value="Chromosome"/>
</dbReference>
<dbReference type="KEGG" id="cpor:BED41_07625"/>
<dbReference type="Pfam" id="PF06050">
    <property type="entry name" value="HGD-D"/>
    <property type="match status" value="1"/>
</dbReference>
<protein>
    <submittedName>
        <fullName evidence="2">Uncharacterized protein</fullName>
    </submittedName>
</protein>
<accession>A0A1B2I4T2</accession>
<dbReference type="RefSeq" id="WP_066744562.1">
    <property type="nucleotide sequence ID" value="NZ_CALCLR010000058.1"/>
</dbReference>
<dbReference type="InterPro" id="IPR047678">
    <property type="entry name" value="YjiM-like"/>
</dbReference>
<name>A0A1B2I4T2_9BACT</name>
<dbReference type="EMBL" id="CP016757">
    <property type="protein sequence ID" value="ANZ44953.1"/>
    <property type="molecule type" value="Genomic_DNA"/>
</dbReference>
<gene>
    <name evidence="2" type="ORF">BED41_07625</name>
</gene>
<dbReference type="Gene3D" id="3.40.50.11890">
    <property type="match status" value="1"/>
</dbReference>
<dbReference type="Gene3D" id="1.20.1270.370">
    <property type="match status" value="1"/>
</dbReference>
<reference evidence="2" key="1">
    <citation type="submission" date="2016-08" db="EMBL/GenBank/DDBJ databases">
        <title>Complete genome of Cloacibacillus porcorum.</title>
        <authorList>
            <person name="Looft T."/>
            <person name="Bayles D.O."/>
            <person name="Alt D.P."/>
        </authorList>
    </citation>
    <scope>NUCLEOTIDE SEQUENCE [LARGE SCALE GENOMIC DNA]</scope>
    <source>
        <strain evidence="2">CL-84</strain>
    </source>
</reference>
<dbReference type="NCBIfam" id="NF040772">
    <property type="entry name" value="double_cubane"/>
    <property type="match status" value="1"/>
</dbReference>
<dbReference type="PANTHER" id="PTHR30548">
    <property type="entry name" value="2-HYDROXYGLUTARYL-COA DEHYDRATASE, D-COMPONENT-RELATED"/>
    <property type="match status" value="1"/>
</dbReference>
<dbReference type="GeneID" id="83057719"/>
<organism evidence="2 3">
    <name type="scientific">Cloacibacillus porcorum</name>
    <dbReference type="NCBI Taxonomy" id="1197717"/>
    <lineage>
        <taxon>Bacteria</taxon>
        <taxon>Thermotogati</taxon>
        <taxon>Synergistota</taxon>
        <taxon>Synergistia</taxon>
        <taxon>Synergistales</taxon>
        <taxon>Synergistaceae</taxon>
        <taxon>Cloacibacillus</taxon>
    </lineage>
</organism>
<dbReference type="PANTHER" id="PTHR30548:SF6">
    <property type="entry name" value="DEHYDRATASE SUBUNIT YJIM-RELATED"/>
    <property type="match status" value="1"/>
</dbReference>
<keyword evidence="3" id="KW-1185">Reference proteome</keyword>
<dbReference type="InterPro" id="IPR010327">
    <property type="entry name" value="FldB/FldC_alpha/beta"/>
</dbReference>
<sequence length="384" mass="43044">MYNNIDQIFDEMREAVHNGPVAVKELKEAGRPVIGTYCTFTPWELVNAAGGISVSLCSTSDKPIAAAEKHLPRNLCPLIKSSYGFALTDTCPYFHFCDMVVGETTCDGKKKMYELLGRLRPTHVMQLPQRREHPMSLELWKGEITALKEALEELCGTEITDKKLAESIALRNTMHAAAMRFYDLSKLPDAVITGKEIMLVSDYLKFTFDYEKSVAKVNELVDKILENYIDGQRRQDIAAHRILITGCPMGKSLEKIVDILESPECASLVVGFENCGNLKCSHYKVREDIAPLDALAEKYLSIPCSVMSPNEGREELLRHYAERYRADGVVDVILQACHTYNVESYSIRQFLAGEGIPYIAVETDYSQGDLGQLATRFGAFTEML</sequence>
<dbReference type="AlphaFoldDB" id="A0A1B2I4T2"/>
<proteinExistence type="inferred from homology"/>